<feature type="region of interest" description="Disordered" evidence="1">
    <location>
        <begin position="745"/>
        <end position="810"/>
    </location>
</feature>
<protein>
    <recommendedName>
        <fullName evidence="5">Glycoprotein</fullName>
    </recommendedName>
</protein>
<evidence type="ECO:0000313" key="3">
    <source>
        <dbReference type="EMBL" id="KGI82968.1"/>
    </source>
</evidence>
<feature type="compositionally biased region" description="Gly residues" evidence="1">
    <location>
        <begin position="783"/>
        <end position="795"/>
    </location>
</feature>
<feature type="region of interest" description="Disordered" evidence="1">
    <location>
        <begin position="495"/>
        <end position="527"/>
    </location>
</feature>
<organism evidence="3 4">
    <name type="scientific">Actinopolyspora erythraea</name>
    <dbReference type="NCBI Taxonomy" id="414996"/>
    <lineage>
        <taxon>Bacteria</taxon>
        <taxon>Bacillati</taxon>
        <taxon>Actinomycetota</taxon>
        <taxon>Actinomycetes</taxon>
        <taxon>Actinopolysporales</taxon>
        <taxon>Actinopolysporaceae</taxon>
        <taxon>Actinopolyspora</taxon>
    </lineage>
</organism>
<sequence>MTRRAGHAPRATGVWLRPALLAVVSTLLLSLVPPATPAAGAQAAERIEIAVSSVTPLMARESSPNELTISGTVHNTGDSTLRDLEMRLQRGKARATRASVVKALRDRAVTAEVRTRFESVATTLPPGARTEFELRVKLTGTDYRSLRIEAPGVYPLLLNVNGDLAQGQRARLGSTRFMLPVLSPPGGSPAAPSDPTPVTTLIPLVDYPRMIQQRLPGRPTILTDDRLAESLAPGGRLFGLVQAVSEEVPADEPLSRGLCFAVDPDLVVTAKTMAEGYRVRQDDGGTVRGTGSRAARDWLDKLRTVTEGRCVISLPYSDADVVALGRAGLPDLIEGALDGADAVSSELGVDVREDVLWPVDGALDEPAATQLANTAVDTVLMHPDSLARTDGSLRPVRLRTGDPDHTPTARLIDPLITDALNPVRARNAANSTRLSPSGDATPSVMDGLASLTFRSRAAAVPGTTIVAPPRRWNPDEGELRDFLSGLKTLRQAGFVQPTSLPRSGEPAGQRGAVGAGGETTGDAESSRRAAITYPASSAADEIPQRILRKLAAQNYRVGELYRAAAREPAKNVVPASVTTPLRNGLLRGASSAWRGESRSARKWMGTAERTLQGVLDGVRLGNPRPISLTSSNGKLPVTVINDLPVTIWFELHVDSPRGVRVDDLGRLKVPANGKRQFLPKLHAERAGKFTVDVTMRTEGGTKLGRTQRLRVDSNAYGAVSLIITISGAALLVLLSGRRLVRRIRSRRRTGGTADGTATGPEPRLADDAEAQPVPELAEETDGTGDGSRRTGGGHGGDPEHPTTGNDPQRS</sequence>
<evidence type="ECO:0000256" key="2">
    <source>
        <dbReference type="SAM" id="Phobius"/>
    </source>
</evidence>
<reference evidence="3 4" key="1">
    <citation type="journal article" date="2014" name="PLoS ONE">
        <title>Identification and Characterization of a New Erythromycin Biosynthetic Gene Cluster in Actinopolyspora erythraea YIM90600, a Novel Erythronolide-Producing Halophilic Actinomycete Isolated from Salt Field.</title>
        <authorList>
            <person name="Chen D."/>
            <person name="Feng J."/>
            <person name="Huang L."/>
            <person name="Zhang Q."/>
            <person name="Wu J."/>
            <person name="Zhu X."/>
            <person name="Duan Y."/>
            <person name="Xu Z."/>
        </authorList>
    </citation>
    <scope>NUCLEOTIDE SEQUENCE [LARGE SCALE GENOMIC DNA]</scope>
    <source>
        <strain evidence="3 4">YIM90600</strain>
    </source>
</reference>
<dbReference type="InterPro" id="IPR046112">
    <property type="entry name" value="DUF6049"/>
</dbReference>
<evidence type="ECO:0000313" key="4">
    <source>
        <dbReference type="Proteomes" id="UP000029737"/>
    </source>
</evidence>
<keyword evidence="4" id="KW-1185">Reference proteome</keyword>
<dbReference type="EMBL" id="JPMV01000007">
    <property type="protein sequence ID" value="KGI82968.1"/>
    <property type="molecule type" value="Genomic_DNA"/>
</dbReference>
<accession>A0ABR4XA53</accession>
<evidence type="ECO:0008006" key="5">
    <source>
        <dbReference type="Google" id="ProtNLM"/>
    </source>
</evidence>
<comment type="caution">
    <text evidence="3">The sequence shown here is derived from an EMBL/GenBank/DDBJ whole genome shotgun (WGS) entry which is preliminary data.</text>
</comment>
<keyword evidence="2" id="KW-0472">Membrane</keyword>
<name>A0ABR4XA53_9ACTN</name>
<dbReference type="Pfam" id="PF19516">
    <property type="entry name" value="DUF6049"/>
    <property type="match status" value="1"/>
</dbReference>
<gene>
    <name evidence="3" type="ORF">IL38_01775</name>
</gene>
<dbReference type="Proteomes" id="UP000029737">
    <property type="component" value="Unassembled WGS sequence"/>
</dbReference>
<feature type="compositionally biased region" description="Low complexity" evidence="1">
    <location>
        <begin position="750"/>
        <end position="759"/>
    </location>
</feature>
<proteinExistence type="predicted"/>
<feature type="transmembrane region" description="Helical" evidence="2">
    <location>
        <begin position="715"/>
        <end position="736"/>
    </location>
</feature>
<dbReference type="RefSeq" id="WP_052427721.1">
    <property type="nucleotide sequence ID" value="NZ_KN214174.1"/>
</dbReference>
<keyword evidence="2" id="KW-1133">Transmembrane helix</keyword>
<keyword evidence="2" id="KW-0812">Transmembrane</keyword>
<evidence type="ECO:0000256" key="1">
    <source>
        <dbReference type="SAM" id="MobiDB-lite"/>
    </source>
</evidence>